<dbReference type="PIRSF" id="PIRSF000722">
    <property type="entry name" value="Acetate_prop_kin"/>
    <property type="match status" value="1"/>
</dbReference>
<dbReference type="GO" id="GO:0006083">
    <property type="term" value="P:acetate metabolic process"/>
    <property type="evidence" value="ECO:0007669"/>
    <property type="project" value="TreeGrafter"/>
</dbReference>
<evidence type="ECO:0000313" key="9">
    <source>
        <dbReference type="Proteomes" id="UP000317318"/>
    </source>
</evidence>
<feature type="binding site" evidence="6">
    <location>
        <position position="380"/>
    </location>
    <ligand>
        <name>Mg(2+)</name>
        <dbReference type="ChEBI" id="CHEBI:18420"/>
    </ligand>
</feature>
<comment type="subcellular location">
    <subcellularLocation>
        <location evidence="6">Cytoplasm</location>
    </subcellularLocation>
</comment>
<dbReference type="SUPFAM" id="SSF53067">
    <property type="entry name" value="Actin-like ATPase domain"/>
    <property type="match status" value="2"/>
</dbReference>
<dbReference type="PANTHER" id="PTHR21060">
    <property type="entry name" value="ACETATE KINASE"/>
    <property type="match status" value="1"/>
</dbReference>
<dbReference type="Pfam" id="PF00871">
    <property type="entry name" value="Acetate_kinase"/>
    <property type="match status" value="1"/>
</dbReference>
<feature type="site" description="Transition state stabilizer" evidence="6">
    <location>
        <position position="176"/>
    </location>
</feature>
<evidence type="ECO:0000256" key="6">
    <source>
        <dbReference type="HAMAP-Rule" id="MF_00020"/>
    </source>
</evidence>
<evidence type="ECO:0000256" key="3">
    <source>
        <dbReference type="ARBA" id="ARBA00022741"/>
    </source>
</evidence>
<dbReference type="InterPro" id="IPR000890">
    <property type="entry name" value="Aliphatic_acid_kin_short-chain"/>
</dbReference>
<dbReference type="PROSITE" id="PS01075">
    <property type="entry name" value="ACETATE_KINASE_1"/>
    <property type="match status" value="1"/>
</dbReference>
<evidence type="ECO:0000256" key="4">
    <source>
        <dbReference type="ARBA" id="ARBA00022777"/>
    </source>
</evidence>
<accession>A0A517QZF6</accession>
<feature type="binding site" evidence="6">
    <location>
        <begin position="326"/>
        <end position="330"/>
    </location>
    <ligand>
        <name>ATP</name>
        <dbReference type="ChEBI" id="CHEBI:30616"/>
    </ligand>
</feature>
<comment type="catalytic activity">
    <reaction evidence="6">
        <text>acetate + ATP = acetyl phosphate + ADP</text>
        <dbReference type="Rhea" id="RHEA:11352"/>
        <dbReference type="ChEBI" id="CHEBI:22191"/>
        <dbReference type="ChEBI" id="CHEBI:30089"/>
        <dbReference type="ChEBI" id="CHEBI:30616"/>
        <dbReference type="ChEBI" id="CHEBI:456216"/>
        <dbReference type="EC" id="2.7.2.1"/>
    </reaction>
</comment>
<dbReference type="KEGG" id="svp:Pan189_13480"/>
<keyword evidence="6" id="KW-0460">Magnesium</keyword>
<comment type="similarity">
    <text evidence="1 6 7">Belongs to the acetokinase family.</text>
</comment>
<dbReference type="InterPro" id="IPR004372">
    <property type="entry name" value="Ac/propionate_kinase"/>
</dbReference>
<keyword evidence="9" id="KW-1185">Reference proteome</keyword>
<dbReference type="GO" id="GO:0006085">
    <property type="term" value="P:acetyl-CoA biosynthetic process"/>
    <property type="evidence" value="ECO:0007669"/>
    <property type="project" value="UniProtKB-UniRule"/>
</dbReference>
<dbReference type="GO" id="GO:0005524">
    <property type="term" value="F:ATP binding"/>
    <property type="evidence" value="ECO:0007669"/>
    <property type="project" value="UniProtKB-KW"/>
</dbReference>
<feature type="binding site" evidence="6">
    <location>
        <begin position="278"/>
        <end position="280"/>
    </location>
    <ligand>
        <name>ATP</name>
        <dbReference type="ChEBI" id="CHEBI:30616"/>
    </ligand>
</feature>
<dbReference type="PANTHER" id="PTHR21060:SF15">
    <property type="entry name" value="ACETATE KINASE-RELATED"/>
    <property type="match status" value="1"/>
</dbReference>
<evidence type="ECO:0000256" key="1">
    <source>
        <dbReference type="ARBA" id="ARBA00008748"/>
    </source>
</evidence>
<keyword evidence="5 6" id="KW-0067">ATP-binding</keyword>
<feature type="binding site" evidence="6">
    <location>
        <position position="6"/>
    </location>
    <ligand>
        <name>Mg(2+)</name>
        <dbReference type="ChEBI" id="CHEBI:18420"/>
    </ligand>
</feature>
<reference evidence="8 9" key="1">
    <citation type="submission" date="2019-02" db="EMBL/GenBank/DDBJ databases">
        <title>Deep-cultivation of Planctomycetes and their phenomic and genomic characterization uncovers novel biology.</title>
        <authorList>
            <person name="Wiegand S."/>
            <person name="Jogler M."/>
            <person name="Boedeker C."/>
            <person name="Pinto D."/>
            <person name="Vollmers J."/>
            <person name="Rivas-Marin E."/>
            <person name="Kohn T."/>
            <person name="Peeters S.H."/>
            <person name="Heuer A."/>
            <person name="Rast P."/>
            <person name="Oberbeckmann S."/>
            <person name="Bunk B."/>
            <person name="Jeske O."/>
            <person name="Meyerdierks A."/>
            <person name="Storesund J.E."/>
            <person name="Kallscheuer N."/>
            <person name="Luecker S."/>
            <person name="Lage O.M."/>
            <person name="Pohl T."/>
            <person name="Merkel B.J."/>
            <person name="Hornburger P."/>
            <person name="Mueller R.-W."/>
            <person name="Bruemmer F."/>
            <person name="Labrenz M."/>
            <person name="Spormann A.M."/>
            <person name="Op den Camp H."/>
            <person name="Overmann J."/>
            <person name="Amann R."/>
            <person name="Jetten M.S.M."/>
            <person name="Mascher T."/>
            <person name="Medema M.H."/>
            <person name="Devos D.P."/>
            <person name="Kaster A.-K."/>
            <person name="Ovreas L."/>
            <person name="Rohde M."/>
            <person name="Galperin M.Y."/>
            <person name="Jogler C."/>
        </authorList>
    </citation>
    <scope>NUCLEOTIDE SEQUENCE [LARGE SCALE GENOMIC DNA]</scope>
    <source>
        <strain evidence="8 9">Pan189</strain>
    </source>
</reference>
<evidence type="ECO:0000313" key="8">
    <source>
        <dbReference type="EMBL" id="QDT36984.1"/>
    </source>
</evidence>
<dbReference type="PROSITE" id="PS01076">
    <property type="entry name" value="ACETATE_KINASE_2"/>
    <property type="match status" value="1"/>
</dbReference>
<dbReference type="NCBIfam" id="TIGR00016">
    <property type="entry name" value="ackA"/>
    <property type="match status" value="1"/>
</dbReference>
<comment type="pathway">
    <text evidence="6">Metabolic intermediate biosynthesis; acetyl-CoA biosynthesis; acetyl-CoA from acetate: step 1/2.</text>
</comment>
<evidence type="ECO:0000256" key="5">
    <source>
        <dbReference type="ARBA" id="ARBA00022840"/>
    </source>
</evidence>
<dbReference type="PRINTS" id="PR00471">
    <property type="entry name" value="ACETATEKNASE"/>
</dbReference>
<dbReference type="Gene3D" id="3.30.420.40">
    <property type="match status" value="2"/>
</dbReference>
<keyword evidence="4 6" id="KW-0418">Kinase</keyword>
<dbReference type="EMBL" id="CP036268">
    <property type="protein sequence ID" value="QDT36984.1"/>
    <property type="molecule type" value="Genomic_DNA"/>
</dbReference>
<dbReference type="GO" id="GO:0005737">
    <property type="term" value="C:cytoplasm"/>
    <property type="evidence" value="ECO:0007669"/>
    <property type="project" value="UniProtKB-SubCell"/>
</dbReference>
<dbReference type="HAMAP" id="MF_00020">
    <property type="entry name" value="Acetate_kinase"/>
    <property type="match status" value="1"/>
</dbReference>
<keyword evidence="3 6" id="KW-0547">Nucleotide-binding</keyword>
<feature type="active site" description="Proton donor/acceptor" evidence="6">
    <location>
        <position position="144"/>
    </location>
</feature>
<name>A0A517QZF6_9PLAN</name>
<gene>
    <name evidence="8" type="primary">ackA_2</name>
    <name evidence="6" type="synonym">ackA</name>
    <name evidence="8" type="ORF">Pan189_13480</name>
</gene>
<feature type="site" description="Transition state stabilizer" evidence="6">
    <location>
        <position position="237"/>
    </location>
</feature>
<keyword evidence="2 6" id="KW-0808">Transferase</keyword>
<dbReference type="UniPathway" id="UPA00340">
    <property type="reaction ID" value="UER00458"/>
</dbReference>
<dbReference type="InterPro" id="IPR043129">
    <property type="entry name" value="ATPase_NBD"/>
</dbReference>
<dbReference type="Proteomes" id="UP000317318">
    <property type="component" value="Chromosome"/>
</dbReference>
<dbReference type="GO" id="GO:0000287">
    <property type="term" value="F:magnesium ion binding"/>
    <property type="evidence" value="ECO:0007669"/>
    <property type="project" value="UniProtKB-UniRule"/>
</dbReference>
<feature type="binding site" evidence="6">
    <location>
        <begin position="204"/>
        <end position="208"/>
    </location>
    <ligand>
        <name>ATP</name>
        <dbReference type="ChEBI" id="CHEBI:30616"/>
    </ligand>
</feature>
<comment type="subunit">
    <text evidence="6">Homodimer.</text>
</comment>
<feature type="binding site" evidence="6">
    <location>
        <position position="87"/>
    </location>
    <ligand>
        <name>substrate</name>
    </ligand>
</feature>
<protein>
    <recommendedName>
        <fullName evidence="6">Acetate kinase</fullName>
        <ecNumber evidence="6">2.7.2.1</ecNumber>
    </recommendedName>
    <alternativeName>
        <fullName evidence="6">Acetokinase</fullName>
    </alternativeName>
</protein>
<comment type="function">
    <text evidence="6">Catalyzes the formation of acetyl phosphate from acetate and ATP. Can also catalyze the reverse reaction.</text>
</comment>
<evidence type="ECO:0000256" key="2">
    <source>
        <dbReference type="ARBA" id="ARBA00022679"/>
    </source>
</evidence>
<proteinExistence type="inferred from homology"/>
<feature type="binding site" evidence="6">
    <location>
        <position position="13"/>
    </location>
    <ligand>
        <name>ATP</name>
        <dbReference type="ChEBI" id="CHEBI:30616"/>
    </ligand>
</feature>
<evidence type="ECO:0000256" key="7">
    <source>
        <dbReference type="RuleBase" id="RU003835"/>
    </source>
</evidence>
<dbReference type="InterPro" id="IPR023865">
    <property type="entry name" value="Aliphatic_acid_kinase_CS"/>
</dbReference>
<keyword evidence="6" id="KW-0479">Metal-binding</keyword>
<organism evidence="8 9">
    <name type="scientific">Stratiformator vulcanicus</name>
    <dbReference type="NCBI Taxonomy" id="2527980"/>
    <lineage>
        <taxon>Bacteria</taxon>
        <taxon>Pseudomonadati</taxon>
        <taxon>Planctomycetota</taxon>
        <taxon>Planctomycetia</taxon>
        <taxon>Planctomycetales</taxon>
        <taxon>Planctomycetaceae</taxon>
        <taxon>Stratiformator</taxon>
    </lineage>
</organism>
<comment type="cofactor">
    <cofactor evidence="6">
        <name>Mg(2+)</name>
        <dbReference type="ChEBI" id="CHEBI:18420"/>
    </cofactor>
    <cofactor evidence="6">
        <name>Mn(2+)</name>
        <dbReference type="ChEBI" id="CHEBI:29035"/>
    </cofactor>
    <text evidence="6">Mg(2+). Can also accept Mn(2+).</text>
</comment>
<dbReference type="AlphaFoldDB" id="A0A517QZF6"/>
<dbReference type="GO" id="GO:0008776">
    <property type="term" value="F:acetate kinase activity"/>
    <property type="evidence" value="ECO:0007669"/>
    <property type="project" value="UniProtKB-UniRule"/>
</dbReference>
<keyword evidence="6" id="KW-0963">Cytoplasm</keyword>
<dbReference type="RefSeq" id="WP_310821176.1">
    <property type="nucleotide sequence ID" value="NZ_CP036268.1"/>
</dbReference>
<sequence>MLLVLNSGSSTIKFEIFATPEIGSVASGIVERIGEAKGRLELRCGGAKMTEKSAAANHREALELVFEALREAGVLGGGIECLGVGHRIVHGGESFSEPVVVSKAVIDKIKKAAPLAPLHNPAAVEGIKAAGQVLPDVPQVAVFDTAFHQTMPPRAYRYALPAWCYRKHAIRRYGMHGTSHAYVARRAARQLRKPLEELKLITLHLGNGASVAAIDGGECVDTSMGLTPLEGLVMGTRSGDLDPAIPMFLIRETGRTAEDIDRLLNKESGLKGLCGENDVRGIVQKAEAGNEAAELALDIFCYRIRKYIGAYLAALGGADAVVFTAGIGENSAVVRSRTVRGLEQLGIVFDEDRNLEAGRREFSFHADESNVRLLVVATSEERAIAEATWELVGD</sequence>
<dbReference type="EC" id="2.7.2.1" evidence="6"/>
<dbReference type="CDD" id="cd24010">
    <property type="entry name" value="ASKHA_NBD_AcK_PK"/>
    <property type="match status" value="1"/>
</dbReference>